<feature type="chain" id="PRO_5045016569" description="Outer membrane lipoprotein Blc" evidence="2">
    <location>
        <begin position="28"/>
        <end position="192"/>
    </location>
</feature>
<dbReference type="CDD" id="cd19438">
    <property type="entry name" value="lipocalin_Blc-like"/>
    <property type="match status" value="1"/>
</dbReference>
<comment type="function">
    <text evidence="2">Involved in the storage or transport of lipids necessary for membrane maintenance under stressful conditions. Displays a binding preference for lysophospholipids.</text>
</comment>
<comment type="subunit">
    <text evidence="2">Homodimer.</text>
</comment>
<evidence type="ECO:0000256" key="1">
    <source>
        <dbReference type="ARBA" id="ARBA00006889"/>
    </source>
</evidence>
<evidence type="ECO:0000259" key="3">
    <source>
        <dbReference type="Pfam" id="PF08212"/>
    </source>
</evidence>
<dbReference type="Pfam" id="PF08212">
    <property type="entry name" value="Lipocalin_2"/>
    <property type="match status" value="1"/>
</dbReference>
<proteinExistence type="inferred from homology"/>
<sequence>MNKRLTPALVKGTLLASVVLLGMKAWAASKEANPRSDLATIPALDLPRYLGQWYEIAKFPNRFQRKCAGFTTATYTALPDGRVQVENRCRQADGSTDVAVGVARQVGGPDSPRLKVRFAPALLSFIPQVWGDYWIIDLDRDYGLAAVSEPGRDYLWILSRTPTVGKPAYDALVARLSGQGLDVRKLVRTPQE</sequence>
<name>A0ABW0MWL0_9BURK</name>
<comment type="caution">
    <text evidence="4">The sequence shown here is derived from an EMBL/GenBank/DDBJ whole genome shotgun (WGS) entry which is preliminary data.</text>
</comment>
<dbReference type="RefSeq" id="WP_379761527.1">
    <property type="nucleotide sequence ID" value="NZ_JBHSMR010000015.1"/>
</dbReference>
<dbReference type="PRINTS" id="PR01171">
    <property type="entry name" value="BCTLIPOCALIN"/>
</dbReference>
<dbReference type="PIRSF" id="PIRSF036893">
    <property type="entry name" value="Lipocalin_ApoD"/>
    <property type="match status" value="1"/>
</dbReference>
<evidence type="ECO:0000313" key="5">
    <source>
        <dbReference type="Proteomes" id="UP001596101"/>
    </source>
</evidence>
<keyword evidence="5" id="KW-1185">Reference proteome</keyword>
<keyword evidence="2" id="KW-0732">Signal</keyword>
<dbReference type="PANTHER" id="PTHR10612:SF34">
    <property type="entry name" value="APOLIPOPROTEIN D"/>
    <property type="match status" value="1"/>
</dbReference>
<comment type="similarity">
    <text evidence="1 2">Belongs to the calycin superfamily. Lipocalin family.</text>
</comment>
<reference evidence="5" key="1">
    <citation type="journal article" date="2019" name="Int. J. Syst. Evol. Microbiol.">
        <title>The Global Catalogue of Microorganisms (GCM) 10K type strain sequencing project: providing services to taxonomists for standard genome sequencing and annotation.</title>
        <authorList>
            <consortium name="The Broad Institute Genomics Platform"/>
            <consortium name="The Broad Institute Genome Sequencing Center for Infectious Disease"/>
            <person name="Wu L."/>
            <person name="Ma J."/>
        </authorList>
    </citation>
    <scope>NUCLEOTIDE SEQUENCE [LARGE SCALE GENOMIC DNA]</scope>
    <source>
        <strain evidence="5">CCUG 43111</strain>
    </source>
</reference>
<feature type="domain" description="Lipocalin/cytosolic fatty-acid binding" evidence="3">
    <location>
        <begin position="44"/>
        <end position="191"/>
    </location>
</feature>
<organism evidence="4 5">
    <name type="scientific">Massilia suwonensis</name>
    <dbReference type="NCBI Taxonomy" id="648895"/>
    <lineage>
        <taxon>Bacteria</taxon>
        <taxon>Pseudomonadati</taxon>
        <taxon>Pseudomonadota</taxon>
        <taxon>Betaproteobacteria</taxon>
        <taxon>Burkholderiales</taxon>
        <taxon>Oxalobacteraceae</taxon>
        <taxon>Telluria group</taxon>
        <taxon>Massilia</taxon>
    </lineage>
</organism>
<keyword evidence="2" id="KW-0446">Lipid-binding</keyword>
<dbReference type="InterPro" id="IPR002446">
    <property type="entry name" value="Lipocalin_bac"/>
</dbReference>
<dbReference type="SUPFAM" id="SSF50814">
    <property type="entry name" value="Lipocalins"/>
    <property type="match status" value="1"/>
</dbReference>
<evidence type="ECO:0000256" key="2">
    <source>
        <dbReference type="PIRNR" id="PIRNR036893"/>
    </source>
</evidence>
<protein>
    <recommendedName>
        <fullName evidence="2">Outer membrane lipoprotein Blc</fullName>
    </recommendedName>
</protein>
<dbReference type="InterPro" id="IPR012674">
    <property type="entry name" value="Calycin"/>
</dbReference>
<keyword evidence="2" id="KW-0472">Membrane</keyword>
<feature type="signal peptide" evidence="2">
    <location>
        <begin position="1"/>
        <end position="27"/>
    </location>
</feature>
<dbReference type="InterPro" id="IPR022271">
    <property type="entry name" value="Lipocalin_ApoD"/>
</dbReference>
<evidence type="ECO:0000313" key="4">
    <source>
        <dbReference type="EMBL" id="MFC5481238.1"/>
    </source>
</evidence>
<keyword evidence="2" id="KW-0998">Cell outer membrane</keyword>
<gene>
    <name evidence="4" type="ORF">ACFPQ5_23845</name>
</gene>
<dbReference type="Gene3D" id="2.40.128.20">
    <property type="match status" value="1"/>
</dbReference>
<dbReference type="EMBL" id="JBHSMR010000015">
    <property type="protein sequence ID" value="MFC5481238.1"/>
    <property type="molecule type" value="Genomic_DNA"/>
</dbReference>
<keyword evidence="2" id="KW-0449">Lipoprotein</keyword>
<dbReference type="InterPro" id="IPR000566">
    <property type="entry name" value="Lipocln_cytosolic_FA-bd_dom"/>
</dbReference>
<dbReference type="InterPro" id="IPR047202">
    <property type="entry name" value="Lipocalin_Blc-like_dom"/>
</dbReference>
<dbReference type="Proteomes" id="UP001596101">
    <property type="component" value="Unassembled WGS sequence"/>
</dbReference>
<dbReference type="PANTHER" id="PTHR10612">
    <property type="entry name" value="APOLIPOPROTEIN D"/>
    <property type="match status" value="1"/>
</dbReference>
<comment type="subcellular location">
    <subcellularLocation>
        <location evidence="2">Cell outer membrane</location>
    </subcellularLocation>
</comment>
<accession>A0ABW0MWL0</accession>